<dbReference type="STRING" id="1003195.SCATT_45490"/>
<feature type="compositionally biased region" description="Low complexity" evidence="1">
    <location>
        <begin position="12"/>
        <end position="33"/>
    </location>
</feature>
<feature type="region of interest" description="Disordered" evidence="1">
    <location>
        <begin position="1"/>
        <end position="75"/>
    </location>
</feature>
<dbReference type="KEGG" id="sct:SCAT_4561"/>
<protein>
    <recommendedName>
        <fullName evidence="4">Gliding motility protein</fullName>
    </recommendedName>
</protein>
<dbReference type="Proteomes" id="UP000007842">
    <property type="component" value="Chromosome"/>
</dbReference>
<evidence type="ECO:0000313" key="2">
    <source>
        <dbReference type="EMBL" id="AEW96920.1"/>
    </source>
</evidence>
<gene>
    <name evidence="2" type="ordered locus">SCATT_45490</name>
</gene>
<keyword evidence="3" id="KW-1185">Reference proteome</keyword>
<sequence>MGVLEWFRRRSAAGAAVATEAPAQPGPAATPAGDSEPATRPADGRTDAADEAVGIPKQQSAGEAADSETGKGAHT</sequence>
<evidence type="ECO:0000313" key="3">
    <source>
        <dbReference type="Proteomes" id="UP000007842"/>
    </source>
</evidence>
<accession>G8X0K5</accession>
<evidence type="ECO:0000256" key="1">
    <source>
        <dbReference type="SAM" id="MobiDB-lite"/>
    </source>
</evidence>
<reference evidence="3" key="1">
    <citation type="submission" date="2011-12" db="EMBL/GenBank/DDBJ databases">
        <title>Complete genome sequence of Streptomyces cattleya strain DSM 46488.</title>
        <authorList>
            <person name="Ou H.-Y."/>
            <person name="Li P."/>
            <person name="Zhao C."/>
            <person name="O'Hagan D."/>
            <person name="Deng Z."/>
        </authorList>
    </citation>
    <scope>NUCLEOTIDE SEQUENCE [LARGE SCALE GENOMIC DNA]</scope>
    <source>
        <strain evidence="3">ATCC 35852 / DSM 46488 / JCM 4925 / NBRC 14057 / NRRL 8057</strain>
    </source>
</reference>
<dbReference type="AlphaFoldDB" id="F8JUT6"/>
<dbReference type="HOGENOM" id="CLU_2669385_0_0_11"/>
<dbReference type="RefSeq" id="WP_014145265.1">
    <property type="nucleotide sequence ID" value="NC_016111.1"/>
</dbReference>
<dbReference type="KEGG" id="scy:SCATT_45490"/>
<accession>F8JUT6</accession>
<organism evidence="2 3">
    <name type="scientific">Streptantibioticus cattleyicolor (strain ATCC 35852 / DSM 46488 / JCM 4925 / NBRC 14057 / NRRL 8057)</name>
    <name type="common">Streptomyces cattleya</name>
    <dbReference type="NCBI Taxonomy" id="1003195"/>
    <lineage>
        <taxon>Bacteria</taxon>
        <taxon>Bacillati</taxon>
        <taxon>Actinomycetota</taxon>
        <taxon>Actinomycetes</taxon>
        <taxon>Kitasatosporales</taxon>
        <taxon>Streptomycetaceae</taxon>
        <taxon>Streptantibioticus</taxon>
    </lineage>
</organism>
<dbReference type="EMBL" id="CP003219">
    <property type="protein sequence ID" value="AEW96920.1"/>
    <property type="molecule type" value="Genomic_DNA"/>
</dbReference>
<proteinExistence type="predicted"/>
<name>F8JUT6_STREN</name>
<dbReference type="PATRIC" id="fig|1003195.11.peg.5995"/>
<evidence type="ECO:0008006" key="4">
    <source>
        <dbReference type="Google" id="ProtNLM"/>
    </source>
</evidence>